<evidence type="ECO:0000256" key="1">
    <source>
        <dbReference type="ARBA" id="ARBA00022448"/>
    </source>
</evidence>
<dbReference type="InterPro" id="IPR016152">
    <property type="entry name" value="PTrfase/Anion_transptr"/>
</dbReference>
<dbReference type="PANTHER" id="PTHR47738">
    <property type="entry name" value="PTS SYSTEM FRUCTOSE-LIKE EIIA COMPONENT-RELATED"/>
    <property type="match status" value="1"/>
</dbReference>
<organism evidence="7 8">
    <name type="scientific">Arthrobacter zhaoxinii</name>
    <dbReference type="NCBI Taxonomy" id="2964616"/>
    <lineage>
        <taxon>Bacteria</taxon>
        <taxon>Bacillati</taxon>
        <taxon>Actinomycetota</taxon>
        <taxon>Actinomycetes</taxon>
        <taxon>Micrococcales</taxon>
        <taxon>Micrococcaceae</taxon>
        <taxon>Arthrobacter</taxon>
    </lineage>
</organism>
<keyword evidence="2" id="KW-0597">Phosphoprotein</keyword>
<dbReference type="PANTHER" id="PTHR47738:SF1">
    <property type="entry name" value="NITROGEN REGULATORY PROTEIN"/>
    <property type="match status" value="1"/>
</dbReference>
<evidence type="ECO:0000313" key="8">
    <source>
        <dbReference type="Proteomes" id="UP001059859"/>
    </source>
</evidence>
<evidence type="ECO:0000256" key="4">
    <source>
        <dbReference type="ARBA" id="ARBA00022679"/>
    </source>
</evidence>
<keyword evidence="4 7" id="KW-0808">Transferase</keyword>
<dbReference type="Proteomes" id="UP001059859">
    <property type="component" value="Chromosome"/>
</dbReference>
<keyword evidence="3" id="KW-0762">Sugar transport</keyword>
<evidence type="ECO:0000256" key="5">
    <source>
        <dbReference type="ARBA" id="ARBA00022683"/>
    </source>
</evidence>
<accession>A0ABY5YQC7</accession>
<sequence>MSTILAPENVTLDAAAASRAEVFSLIAAKAVELGVTADAAAVVAGLEAREKQGTTGLMDGIAIPHAKSSAIDSAALIVVRLRDSVEWESLDEKPIIMAIALLIPEGEAGTTHLTLLSQVARTLIKPAVRAELLAAATPDAVIELLSQHVLAGT</sequence>
<feature type="domain" description="PTS EIIA type-2" evidence="6">
    <location>
        <begin position="3"/>
        <end position="148"/>
    </location>
</feature>
<evidence type="ECO:0000259" key="6">
    <source>
        <dbReference type="PROSITE" id="PS51094"/>
    </source>
</evidence>
<keyword evidence="8" id="KW-1185">Reference proteome</keyword>
<dbReference type="InterPro" id="IPR004715">
    <property type="entry name" value="PTS_IIA_fruc"/>
</dbReference>
<gene>
    <name evidence="7" type="ORF">N2K95_00835</name>
</gene>
<dbReference type="SUPFAM" id="SSF55804">
    <property type="entry name" value="Phoshotransferase/anion transport protein"/>
    <property type="match status" value="1"/>
</dbReference>
<dbReference type="InterPro" id="IPR051541">
    <property type="entry name" value="PTS_SugarTrans_NitroReg"/>
</dbReference>
<dbReference type="PROSITE" id="PS51094">
    <property type="entry name" value="PTS_EIIA_TYPE_2"/>
    <property type="match status" value="1"/>
</dbReference>
<dbReference type="Gene3D" id="3.40.930.10">
    <property type="entry name" value="Mannitol-specific EII, Chain A"/>
    <property type="match status" value="1"/>
</dbReference>
<dbReference type="GO" id="GO:0016740">
    <property type="term" value="F:transferase activity"/>
    <property type="evidence" value="ECO:0007669"/>
    <property type="project" value="UniProtKB-KW"/>
</dbReference>
<dbReference type="CDD" id="cd00211">
    <property type="entry name" value="PTS_IIA_fru"/>
    <property type="match status" value="1"/>
</dbReference>
<reference evidence="7" key="1">
    <citation type="submission" date="2022-09" db="EMBL/GenBank/DDBJ databases">
        <title>Novel species in genus Arthrobacter.</title>
        <authorList>
            <person name="Liu Y."/>
        </authorList>
    </citation>
    <scope>NUCLEOTIDE SEQUENCE</scope>
    <source>
        <strain evidence="7">Zg-Y815</strain>
    </source>
</reference>
<dbReference type="Pfam" id="PF00359">
    <property type="entry name" value="PTS_EIIA_2"/>
    <property type="match status" value="1"/>
</dbReference>
<dbReference type="InterPro" id="IPR002178">
    <property type="entry name" value="PTS_EIIA_type-2_dom"/>
</dbReference>
<keyword evidence="5" id="KW-0598">Phosphotransferase system</keyword>
<keyword evidence="1" id="KW-0813">Transport</keyword>
<evidence type="ECO:0000256" key="3">
    <source>
        <dbReference type="ARBA" id="ARBA00022597"/>
    </source>
</evidence>
<name>A0ABY5YQC7_9MICC</name>
<dbReference type="EC" id="2.7.1.202" evidence="7"/>
<dbReference type="RefSeq" id="WP_260652500.1">
    <property type="nucleotide sequence ID" value="NZ_CP104275.1"/>
</dbReference>
<protein>
    <submittedName>
        <fullName evidence="7">Fructose PTS transporter subunit IIA</fullName>
        <ecNumber evidence="7">2.7.1.202</ecNumber>
    </submittedName>
</protein>
<evidence type="ECO:0000313" key="7">
    <source>
        <dbReference type="EMBL" id="UWX97285.1"/>
    </source>
</evidence>
<evidence type="ECO:0000256" key="2">
    <source>
        <dbReference type="ARBA" id="ARBA00022553"/>
    </source>
</evidence>
<proteinExistence type="predicted"/>
<dbReference type="NCBIfam" id="TIGR00848">
    <property type="entry name" value="fruA"/>
    <property type="match status" value="1"/>
</dbReference>
<dbReference type="EMBL" id="CP104275">
    <property type="protein sequence ID" value="UWX97285.1"/>
    <property type="molecule type" value="Genomic_DNA"/>
</dbReference>